<evidence type="ECO:0000313" key="3">
    <source>
        <dbReference type="EMBL" id="MCV9389326.1"/>
    </source>
</evidence>
<comment type="caution">
    <text evidence="3">The sequence shown here is derived from an EMBL/GenBank/DDBJ whole genome shotgun (WGS) entry which is preliminary data.</text>
</comment>
<dbReference type="Pfam" id="PF00892">
    <property type="entry name" value="EamA"/>
    <property type="match status" value="2"/>
</dbReference>
<dbReference type="RefSeq" id="WP_264140247.1">
    <property type="nucleotide sequence ID" value="NZ_JAOYOD010000001.1"/>
</dbReference>
<organism evidence="3 4">
    <name type="scientific">Reichenbachiella ulvae</name>
    <dbReference type="NCBI Taxonomy" id="2980104"/>
    <lineage>
        <taxon>Bacteria</taxon>
        <taxon>Pseudomonadati</taxon>
        <taxon>Bacteroidota</taxon>
        <taxon>Cytophagia</taxon>
        <taxon>Cytophagales</taxon>
        <taxon>Reichenbachiellaceae</taxon>
        <taxon>Reichenbachiella</taxon>
    </lineage>
</organism>
<feature type="transmembrane region" description="Helical" evidence="1">
    <location>
        <begin position="266"/>
        <end position="284"/>
    </location>
</feature>
<dbReference type="SUPFAM" id="SSF103481">
    <property type="entry name" value="Multidrug resistance efflux transporter EmrE"/>
    <property type="match status" value="2"/>
</dbReference>
<evidence type="ECO:0000259" key="2">
    <source>
        <dbReference type="Pfam" id="PF00892"/>
    </source>
</evidence>
<feature type="domain" description="EamA" evidence="2">
    <location>
        <begin position="148"/>
        <end position="281"/>
    </location>
</feature>
<keyword evidence="1" id="KW-0472">Membrane</keyword>
<dbReference type="EMBL" id="JAOYOD010000001">
    <property type="protein sequence ID" value="MCV9389326.1"/>
    <property type="molecule type" value="Genomic_DNA"/>
</dbReference>
<feature type="transmembrane region" description="Helical" evidence="1">
    <location>
        <begin position="121"/>
        <end position="140"/>
    </location>
</feature>
<dbReference type="Proteomes" id="UP001300692">
    <property type="component" value="Unassembled WGS sequence"/>
</dbReference>
<feature type="transmembrane region" description="Helical" evidence="1">
    <location>
        <begin position="146"/>
        <end position="166"/>
    </location>
</feature>
<reference evidence="3 4" key="1">
    <citation type="submission" date="2022-10" db="EMBL/GenBank/DDBJ databases">
        <title>Comparative genomics and taxonomic characterization of three novel marine species of genus Reichenbachiella exhibiting antioxidant and polysaccharide degradation activities.</title>
        <authorList>
            <person name="Muhammad N."/>
            <person name="Lee Y.-J."/>
            <person name="Ko J."/>
            <person name="Kim S.-G."/>
        </authorList>
    </citation>
    <scope>NUCLEOTIDE SEQUENCE [LARGE SCALE GENOMIC DNA]</scope>
    <source>
        <strain evidence="3 4">ABR2-5</strain>
    </source>
</reference>
<proteinExistence type="predicted"/>
<gene>
    <name evidence="3" type="ORF">N7U62_21855</name>
</gene>
<feature type="transmembrane region" description="Helical" evidence="1">
    <location>
        <begin position="35"/>
        <end position="53"/>
    </location>
</feature>
<evidence type="ECO:0000256" key="1">
    <source>
        <dbReference type="SAM" id="Phobius"/>
    </source>
</evidence>
<feature type="transmembrane region" description="Helical" evidence="1">
    <location>
        <begin position="65"/>
        <end position="86"/>
    </location>
</feature>
<feature type="domain" description="EamA" evidence="2">
    <location>
        <begin position="13"/>
        <end position="136"/>
    </location>
</feature>
<evidence type="ECO:0000313" key="4">
    <source>
        <dbReference type="Proteomes" id="UP001300692"/>
    </source>
</evidence>
<dbReference type="PANTHER" id="PTHR22911:SF79">
    <property type="entry name" value="MOBA-LIKE NTP TRANSFERASE DOMAIN-CONTAINING PROTEIN"/>
    <property type="match status" value="1"/>
</dbReference>
<dbReference type="InterPro" id="IPR000620">
    <property type="entry name" value="EamA_dom"/>
</dbReference>
<name>A0ABT3D0H9_9BACT</name>
<accession>A0ABT3D0H9</accession>
<dbReference type="InterPro" id="IPR037185">
    <property type="entry name" value="EmrE-like"/>
</dbReference>
<keyword evidence="1" id="KW-1133">Transmembrane helix</keyword>
<dbReference type="PANTHER" id="PTHR22911">
    <property type="entry name" value="ACYL-MALONYL CONDENSING ENZYME-RELATED"/>
    <property type="match status" value="1"/>
</dbReference>
<feature type="transmembrane region" description="Helical" evidence="1">
    <location>
        <begin position="210"/>
        <end position="231"/>
    </location>
</feature>
<keyword evidence="1" id="KW-0812">Transmembrane</keyword>
<keyword evidence="4" id="KW-1185">Reference proteome</keyword>
<feature type="transmembrane region" description="Helical" evidence="1">
    <location>
        <begin position="178"/>
        <end position="198"/>
    </location>
</feature>
<feature type="transmembrane region" description="Helical" evidence="1">
    <location>
        <begin position="92"/>
        <end position="109"/>
    </location>
</feature>
<protein>
    <submittedName>
        <fullName evidence="3">DMT family transporter</fullName>
    </submittedName>
</protein>
<feature type="transmembrane region" description="Helical" evidence="1">
    <location>
        <begin position="238"/>
        <end position="260"/>
    </location>
</feature>
<sequence length="289" mass="31747">MDKKIFQFLQLGLAILIMSSSGTLGRYIGIPPEQTIWVRCVIGALTLLLVLKVRNTPVSIGWGRTFRRVVIGALFLGGHWVTYFYALQYTSVAIGMLSLFTYPVITALLEPLMLGYKHQWTDVLIALFAFSGVFFLVPEYSLGNQVTIGIACGVVSALCYSLRNILMKKNVGEHSGVTLMFYQLSVLSLVLFPVMYMGDFGSNWDGVLDSWKSLLLLGVLTTATGHTLFVLSFRYFSITAISIISSLTPLFGIVLGIIFLSEIPQGRVLIGGAIILATVIIESIRSAKK</sequence>